<sequence length="124" mass="14092">MAYAITIHKSRGLSLDSALLGIGISIFSRGQAYVALSRVKTLDGVHLINLDPSQIKAQDSSIAEYNRLRSLYRPDLANLSINRKRFKKVADNEWAMHTIISNIQENVDSSIKKKTMQRKRKKKH</sequence>
<dbReference type="OrthoDB" id="416437at2759"/>
<dbReference type="InterPro" id="IPR051055">
    <property type="entry name" value="PIF1_helicase"/>
</dbReference>
<comment type="caution">
    <text evidence="1">The sequence shown here is derived from an EMBL/GenBank/DDBJ whole genome shotgun (WGS) entry which is preliminary data.</text>
</comment>
<name>A0A4C2A0L3_EUMVA</name>
<organism evidence="1 2">
    <name type="scientific">Eumeta variegata</name>
    <name type="common">Bagworm moth</name>
    <name type="synonym">Eumeta japonica</name>
    <dbReference type="NCBI Taxonomy" id="151549"/>
    <lineage>
        <taxon>Eukaryota</taxon>
        <taxon>Metazoa</taxon>
        <taxon>Ecdysozoa</taxon>
        <taxon>Arthropoda</taxon>
        <taxon>Hexapoda</taxon>
        <taxon>Insecta</taxon>
        <taxon>Pterygota</taxon>
        <taxon>Neoptera</taxon>
        <taxon>Endopterygota</taxon>
        <taxon>Lepidoptera</taxon>
        <taxon>Glossata</taxon>
        <taxon>Ditrysia</taxon>
        <taxon>Tineoidea</taxon>
        <taxon>Psychidae</taxon>
        <taxon>Oiketicinae</taxon>
        <taxon>Eumeta</taxon>
    </lineage>
</organism>
<reference evidence="1 2" key="1">
    <citation type="journal article" date="2019" name="Commun. Biol.">
        <title>The bagworm genome reveals a unique fibroin gene that provides high tensile strength.</title>
        <authorList>
            <person name="Kono N."/>
            <person name="Nakamura H."/>
            <person name="Ohtoshi R."/>
            <person name="Tomita M."/>
            <person name="Numata K."/>
            <person name="Arakawa K."/>
        </authorList>
    </citation>
    <scope>NUCLEOTIDE SEQUENCE [LARGE SCALE GENOMIC DNA]</scope>
</reference>
<protein>
    <recommendedName>
        <fullName evidence="3">ATP-dependent DNA helicase PIF1</fullName>
    </recommendedName>
</protein>
<dbReference type="SUPFAM" id="SSF52540">
    <property type="entry name" value="P-loop containing nucleoside triphosphate hydrolases"/>
    <property type="match status" value="1"/>
</dbReference>
<evidence type="ECO:0008006" key="3">
    <source>
        <dbReference type="Google" id="ProtNLM"/>
    </source>
</evidence>
<dbReference type="InterPro" id="IPR027417">
    <property type="entry name" value="P-loop_NTPase"/>
</dbReference>
<accession>A0A4C2A0L3</accession>
<evidence type="ECO:0000313" key="1">
    <source>
        <dbReference type="EMBL" id="GBP93528.1"/>
    </source>
</evidence>
<proteinExistence type="predicted"/>
<gene>
    <name evidence="1" type="ORF">EVAR_66225_1</name>
</gene>
<dbReference type="AlphaFoldDB" id="A0A4C2A0L3"/>
<dbReference type="CDD" id="cd18809">
    <property type="entry name" value="SF1_C_RecD"/>
    <property type="match status" value="1"/>
</dbReference>
<dbReference type="STRING" id="151549.A0A4C2A0L3"/>
<dbReference type="EMBL" id="BGZK01002388">
    <property type="protein sequence ID" value="GBP93528.1"/>
    <property type="molecule type" value="Genomic_DNA"/>
</dbReference>
<evidence type="ECO:0000313" key="2">
    <source>
        <dbReference type="Proteomes" id="UP000299102"/>
    </source>
</evidence>
<dbReference type="PANTHER" id="PTHR47642">
    <property type="entry name" value="ATP-DEPENDENT DNA HELICASE"/>
    <property type="match status" value="1"/>
</dbReference>
<dbReference type="Proteomes" id="UP000299102">
    <property type="component" value="Unassembled WGS sequence"/>
</dbReference>
<keyword evidence="2" id="KW-1185">Reference proteome</keyword>